<sequence length="44" mass="4644">MSLISPIQLFICSETRELDNGRTGYAAGLVCAQISANSQGLLMA</sequence>
<name>A0A0E9PLU6_ANGAN</name>
<proteinExistence type="predicted"/>
<dbReference type="EMBL" id="GBXM01103507">
    <property type="protein sequence ID" value="JAH05070.1"/>
    <property type="molecule type" value="Transcribed_RNA"/>
</dbReference>
<dbReference type="AlphaFoldDB" id="A0A0E9PLU6"/>
<protein>
    <submittedName>
        <fullName evidence="1">Uncharacterized protein</fullName>
    </submittedName>
</protein>
<evidence type="ECO:0000313" key="1">
    <source>
        <dbReference type="EMBL" id="JAH05070.1"/>
    </source>
</evidence>
<organism evidence="1">
    <name type="scientific">Anguilla anguilla</name>
    <name type="common">European freshwater eel</name>
    <name type="synonym">Muraena anguilla</name>
    <dbReference type="NCBI Taxonomy" id="7936"/>
    <lineage>
        <taxon>Eukaryota</taxon>
        <taxon>Metazoa</taxon>
        <taxon>Chordata</taxon>
        <taxon>Craniata</taxon>
        <taxon>Vertebrata</taxon>
        <taxon>Euteleostomi</taxon>
        <taxon>Actinopterygii</taxon>
        <taxon>Neopterygii</taxon>
        <taxon>Teleostei</taxon>
        <taxon>Anguilliformes</taxon>
        <taxon>Anguillidae</taxon>
        <taxon>Anguilla</taxon>
    </lineage>
</organism>
<reference evidence="1" key="2">
    <citation type="journal article" date="2015" name="Fish Shellfish Immunol.">
        <title>Early steps in the European eel (Anguilla anguilla)-Vibrio vulnificus interaction in the gills: Role of the RtxA13 toxin.</title>
        <authorList>
            <person name="Callol A."/>
            <person name="Pajuelo D."/>
            <person name="Ebbesson L."/>
            <person name="Teles M."/>
            <person name="MacKenzie S."/>
            <person name="Amaro C."/>
        </authorList>
    </citation>
    <scope>NUCLEOTIDE SEQUENCE</scope>
</reference>
<accession>A0A0E9PLU6</accession>
<reference evidence="1" key="1">
    <citation type="submission" date="2014-11" db="EMBL/GenBank/DDBJ databases">
        <authorList>
            <person name="Amaro Gonzalez C."/>
        </authorList>
    </citation>
    <scope>NUCLEOTIDE SEQUENCE</scope>
</reference>